<dbReference type="PANTHER" id="PTHR10773:SF19">
    <property type="match status" value="1"/>
</dbReference>
<comment type="caution">
    <text evidence="2">The sequence shown here is derived from an EMBL/GenBank/DDBJ whole genome shotgun (WGS) entry which is preliminary data.</text>
</comment>
<keyword evidence="3" id="KW-1185">Reference proteome</keyword>
<reference evidence="2" key="1">
    <citation type="submission" date="2021-06" db="EMBL/GenBank/DDBJ databases">
        <authorList>
            <person name="Hodson N. C."/>
            <person name="Mongue J. A."/>
            <person name="Jaron S. K."/>
        </authorList>
    </citation>
    <scope>NUCLEOTIDE SEQUENCE</scope>
</reference>
<gene>
    <name evidence="2" type="ORF">AFUS01_LOCUS25307</name>
</gene>
<organism evidence="2 3">
    <name type="scientific">Allacma fusca</name>
    <dbReference type="NCBI Taxonomy" id="39272"/>
    <lineage>
        <taxon>Eukaryota</taxon>
        <taxon>Metazoa</taxon>
        <taxon>Ecdysozoa</taxon>
        <taxon>Arthropoda</taxon>
        <taxon>Hexapoda</taxon>
        <taxon>Collembola</taxon>
        <taxon>Symphypleona</taxon>
        <taxon>Sminthuridae</taxon>
        <taxon>Allacma</taxon>
    </lineage>
</organism>
<protein>
    <submittedName>
        <fullName evidence="2">Uncharacterized protein</fullName>
    </submittedName>
</protein>
<proteinExistence type="predicted"/>
<dbReference type="Proteomes" id="UP000708208">
    <property type="component" value="Unassembled WGS sequence"/>
</dbReference>
<evidence type="ECO:0000313" key="2">
    <source>
        <dbReference type="EMBL" id="CAG7786753.1"/>
    </source>
</evidence>
<dbReference type="PANTHER" id="PTHR10773">
    <property type="entry name" value="DNA-DIRECTED RNA POLYMERASES I, II, AND III SUBUNIT RPABC2"/>
    <property type="match status" value="1"/>
</dbReference>
<dbReference type="OrthoDB" id="6779410at2759"/>
<dbReference type="EMBL" id="CAJVCH010324931">
    <property type="protein sequence ID" value="CAG7786753.1"/>
    <property type="molecule type" value="Genomic_DNA"/>
</dbReference>
<name>A0A8J2L327_9HEXA</name>
<feature type="region of interest" description="Disordered" evidence="1">
    <location>
        <begin position="20"/>
        <end position="41"/>
    </location>
</feature>
<accession>A0A8J2L327</accession>
<evidence type="ECO:0000256" key="1">
    <source>
        <dbReference type="SAM" id="MobiDB-lite"/>
    </source>
</evidence>
<sequence length="467" mass="53275">MFGARGGVLCSSIKEDRAGLTGHDFIPPRFGENEGSQQNGDPERKYLDADMNVTHMHRLYSELYSAGAGSLSEPECLSTYRQVFLETGLRFGLPKTDTCDKCDLLHRRLREISNSNFTGIREIEAEIDAHHLKADFAYSHLRIDTELAKASSDVVTLCIDMQQVMLSPKISASDSFYRTKFSSYNVAISNPATDVSSMYFWTEVDGRRGQIEMSTLIYRYITQRFNRLEPGQSRKLNFWSYRCVAQNNNYQNIVLFKYFTIMGYFTEVSQKCLVTGHSFLPCDRHFAVIERYAKFKKSEIKIPSDWMIVIANSMPQSPFEITKLSFQDFLDFEVLRNLIPKPASLKVTQYHVITSYSNRPSVYITKKSHEAVNGAVHPIVNGSNLNTNSVVNLIFASAYVIRFDVPERKASDVRSLLRFLSIEERNVWNDLLPPLPQAQTPAPRPEAINDHSYSVQSLVVAEDHNYI</sequence>
<dbReference type="AlphaFoldDB" id="A0A8J2L327"/>
<evidence type="ECO:0000313" key="3">
    <source>
        <dbReference type="Proteomes" id="UP000708208"/>
    </source>
</evidence>